<dbReference type="RefSeq" id="WP_165401461.1">
    <property type="nucleotide sequence ID" value="NZ_SGWQ01000008.1"/>
</dbReference>
<dbReference type="EMBL" id="SGWQ01000008">
    <property type="protein sequence ID" value="RZS34882.1"/>
    <property type="molecule type" value="Genomic_DNA"/>
</dbReference>
<feature type="transmembrane region" description="Helical" evidence="1">
    <location>
        <begin position="33"/>
        <end position="54"/>
    </location>
</feature>
<accession>A0A4Q7KHV2</accession>
<name>A0A4Q7KHV2_9PSEU</name>
<keyword evidence="1" id="KW-1133">Transmembrane helix</keyword>
<keyword evidence="1" id="KW-0812">Transmembrane</keyword>
<proteinExistence type="predicted"/>
<gene>
    <name evidence="2" type="ORF">EV193_108232</name>
</gene>
<organism evidence="2 3">
    <name type="scientific">Herbihabitans rhizosphaerae</name>
    <dbReference type="NCBI Taxonomy" id="1872711"/>
    <lineage>
        <taxon>Bacteria</taxon>
        <taxon>Bacillati</taxon>
        <taxon>Actinomycetota</taxon>
        <taxon>Actinomycetes</taxon>
        <taxon>Pseudonocardiales</taxon>
        <taxon>Pseudonocardiaceae</taxon>
        <taxon>Herbihabitans</taxon>
    </lineage>
</organism>
<feature type="transmembrane region" description="Helical" evidence="1">
    <location>
        <begin position="6"/>
        <end position="26"/>
    </location>
</feature>
<keyword evidence="3" id="KW-1185">Reference proteome</keyword>
<evidence type="ECO:0000313" key="2">
    <source>
        <dbReference type="EMBL" id="RZS34882.1"/>
    </source>
</evidence>
<dbReference type="AlphaFoldDB" id="A0A4Q7KHV2"/>
<dbReference type="Proteomes" id="UP000294257">
    <property type="component" value="Unassembled WGS sequence"/>
</dbReference>
<keyword evidence="1" id="KW-0472">Membrane</keyword>
<protein>
    <submittedName>
        <fullName evidence="2">Uncharacterized protein</fullName>
    </submittedName>
</protein>
<evidence type="ECO:0000313" key="3">
    <source>
        <dbReference type="Proteomes" id="UP000294257"/>
    </source>
</evidence>
<sequence>MLGLSREATIIILLAVAGFLIGGVYTTYKSAKFLATLLALGALLAGGGAVAWWLSSS</sequence>
<evidence type="ECO:0000256" key="1">
    <source>
        <dbReference type="SAM" id="Phobius"/>
    </source>
</evidence>
<reference evidence="2 3" key="1">
    <citation type="submission" date="2019-02" db="EMBL/GenBank/DDBJ databases">
        <title>Genomic Encyclopedia of Type Strains, Phase IV (KMG-IV): sequencing the most valuable type-strain genomes for metagenomic binning, comparative biology and taxonomic classification.</title>
        <authorList>
            <person name="Goeker M."/>
        </authorList>
    </citation>
    <scope>NUCLEOTIDE SEQUENCE [LARGE SCALE GENOMIC DNA]</scope>
    <source>
        <strain evidence="2 3">DSM 101727</strain>
    </source>
</reference>
<comment type="caution">
    <text evidence="2">The sequence shown here is derived from an EMBL/GenBank/DDBJ whole genome shotgun (WGS) entry which is preliminary data.</text>
</comment>